<reference evidence="1 2" key="1">
    <citation type="submission" date="2019-02" db="EMBL/GenBank/DDBJ databases">
        <title>Deep-cultivation of Planctomycetes and their phenomic and genomic characterization uncovers novel biology.</title>
        <authorList>
            <person name="Wiegand S."/>
            <person name="Jogler M."/>
            <person name="Boedeker C."/>
            <person name="Pinto D."/>
            <person name="Vollmers J."/>
            <person name="Rivas-Marin E."/>
            <person name="Kohn T."/>
            <person name="Peeters S.H."/>
            <person name="Heuer A."/>
            <person name="Rast P."/>
            <person name="Oberbeckmann S."/>
            <person name="Bunk B."/>
            <person name="Jeske O."/>
            <person name="Meyerdierks A."/>
            <person name="Storesund J.E."/>
            <person name="Kallscheuer N."/>
            <person name="Luecker S."/>
            <person name="Lage O.M."/>
            <person name="Pohl T."/>
            <person name="Merkel B.J."/>
            <person name="Hornburger P."/>
            <person name="Mueller R.-W."/>
            <person name="Bruemmer F."/>
            <person name="Labrenz M."/>
            <person name="Spormann A.M."/>
            <person name="Op Den Camp H."/>
            <person name="Overmann J."/>
            <person name="Amann R."/>
            <person name="Jetten M.S.M."/>
            <person name="Mascher T."/>
            <person name="Medema M.H."/>
            <person name="Devos D.P."/>
            <person name="Kaster A.-K."/>
            <person name="Ovreas L."/>
            <person name="Rohde M."/>
            <person name="Galperin M.Y."/>
            <person name="Jogler C."/>
        </authorList>
    </citation>
    <scope>NUCLEOTIDE SEQUENCE [LARGE SCALE GENOMIC DNA]</scope>
    <source>
        <strain evidence="1 2">Pla52n</strain>
    </source>
</reference>
<dbReference type="GO" id="GO:0015035">
    <property type="term" value="F:protein-disulfide reductase activity"/>
    <property type="evidence" value="ECO:0007669"/>
    <property type="project" value="InterPro"/>
</dbReference>
<evidence type="ECO:0000313" key="2">
    <source>
        <dbReference type="Proteomes" id="UP000320176"/>
    </source>
</evidence>
<dbReference type="Pfam" id="PF04134">
    <property type="entry name" value="DCC1-like"/>
    <property type="match status" value="1"/>
</dbReference>
<protein>
    <recommendedName>
        <fullName evidence="3">Thiol-disulfide oxidoreductase</fullName>
    </recommendedName>
</protein>
<dbReference type="PANTHER" id="PTHR34290">
    <property type="entry name" value="SI:CH73-390P7.2"/>
    <property type="match status" value="1"/>
</dbReference>
<dbReference type="Proteomes" id="UP000320176">
    <property type="component" value="Unassembled WGS sequence"/>
</dbReference>
<name>A0A5C6AV29_9BACT</name>
<proteinExistence type="predicted"/>
<dbReference type="InterPro" id="IPR044691">
    <property type="entry name" value="DCC1_Trx"/>
</dbReference>
<dbReference type="RefSeq" id="WP_146521131.1">
    <property type="nucleotide sequence ID" value="NZ_CP151726.1"/>
</dbReference>
<comment type="caution">
    <text evidence="1">The sequence shown here is derived from an EMBL/GenBank/DDBJ whole genome shotgun (WGS) entry which is preliminary data.</text>
</comment>
<keyword evidence="2" id="KW-1185">Reference proteome</keyword>
<organism evidence="1 2">
    <name type="scientific">Stieleria varia</name>
    <dbReference type="NCBI Taxonomy" id="2528005"/>
    <lineage>
        <taxon>Bacteria</taxon>
        <taxon>Pseudomonadati</taxon>
        <taxon>Planctomycetota</taxon>
        <taxon>Planctomycetia</taxon>
        <taxon>Pirellulales</taxon>
        <taxon>Pirellulaceae</taxon>
        <taxon>Stieleria</taxon>
    </lineage>
</organism>
<evidence type="ECO:0000313" key="1">
    <source>
        <dbReference type="EMBL" id="TWU02892.1"/>
    </source>
</evidence>
<accession>A0A5C6AV29</accession>
<sequence>MNGEVSNDWQVEVFYDGKCPLCLREIKLLRRFDRKERIRFTDIADPLFSPANYAMTMKDFMDEIQGRLPGGEWITGVEVFRRLYAAIGLKPIVSLTRLPGISHGLEFGYRVFAKNRLRLTGRCDDGTCKVD</sequence>
<dbReference type="PANTHER" id="PTHR34290:SF2">
    <property type="entry name" value="OS04G0668800 PROTEIN"/>
    <property type="match status" value="1"/>
</dbReference>
<dbReference type="InterPro" id="IPR007263">
    <property type="entry name" value="DCC1-like"/>
</dbReference>
<evidence type="ECO:0008006" key="3">
    <source>
        <dbReference type="Google" id="ProtNLM"/>
    </source>
</evidence>
<dbReference type="OrthoDB" id="1260738at2"/>
<dbReference type="AlphaFoldDB" id="A0A5C6AV29"/>
<dbReference type="EMBL" id="SJPN01000004">
    <property type="protein sequence ID" value="TWU02892.1"/>
    <property type="molecule type" value="Genomic_DNA"/>
</dbReference>
<gene>
    <name evidence="1" type="ORF">Pla52n_39800</name>
</gene>